<keyword evidence="8 10" id="KW-0472">Membrane</keyword>
<dbReference type="Proteomes" id="UP000243745">
    <property type="component" value="Unassembled WGS sequence"/>
</dbReference>
<feature type="domain" description="TonB-dependent receptor plug" evidence="13">
    <location>
        <begin position="40"/>
        <end position="143"/>
    </location>
</feature>
<proteinExistence type="inferred from homology"/>
<evidence type="ECO:0000256" key="9">
    <source>
        <dbReference type="ARBA" id="ARBA00023237"/>
    </source>
</evidence>
<dbReference type="PROSITE" id="PS52016">
    <property type="entry name" value="TONB_DEPENDENT_REC_3"/>
    <property type="match status" value="1"/>
</dbReference>
<evidence type="ECO:0000256" key="3">
    <source>
        <dbReference type="ARBA" id="ARBA00022452"/>
    </source>
</evidence>
<gene>
    <name evidence="14" type="ORF">SAMN02910344_01473</name>
</gene>
<evidence type="ECO:0000256" key="2">
    <source>
        <dbReference type="ARBA" id="ARBA00022448"/>
    </source>
</evidence>
<dbReference type="CDD" id="cd01347">
    <property type="entry name" value="ligand_gated_channel"/>
    <property type="match status" value="1"/>
</dbReference>
<dbReference type="InterPro" id="IPR000531">
    <property type="entry name" value="Beta-barrel_TonB"/>
</dbReference>
<keyword evidence="9 10" id="KW-0998">Cell outer membrane</keyword>
<protein>
    <submittedName>
        <fullName evidence="14">Vitamin B12 transporter</fullName>
    </submittedName>
</protein>
<accession>A0A662ZJA9</accession>
<evidence type="ECO:0000256" key="10">
    <source>
        <dbReference type="PROSITE-ProRule" id="PRU01360"/>
    </source>
</evidence>
<name>A0A662ZJA9_9GAMM</name>
<comment type="similarity">
    <text evidence="10 11">Belongs to the TonB-dependent receptor family.</text>
</comment>
<keyword evidence="3 10" id="KW-1134">Transmembrane beta strand</keyword>
<keyword evidence="2 10" id="KW-0813">Transport</keyword>
<evidence type="ECO:0000259" key="13">
    <source>
        <dbReference type="Pfam" id="PF07715"/>
    </source>
</evidence>
<dbReference type="EMBL" id="FOXF01000026">
    <property type="protein sequence ID" value="SFP46942.1"/>
    <property type="molecule type" value="Genomic_DNA"/>
</dbReference>
<dbReference type="InterPro" id="IPR012910">
    <property type="entry name" value="Plug_dom"/>
</dbReference>
<comment type="subcellular location">
    <subcellularLocation>
        <location evidence="1 10">Cell outer membrane</location>
        <topology evidence="1 10">Multi-pass membrane protein</topology>
    </subcellularLocation>
</comment>
<dbReference type="AlphaFoldDB" id="A0A662ZJA9"/>
<dbReference type="PANTHER" id="PTHR30069">
    <property type="entry name" value="TONB-DEPENDENT OUTER MEMBRANE RECEPTOR"/>
    <property type="match status" value="1"/>
</dbReference>
<evidence type="ECO:0000256" key="6">
    <source>
        <dbReference type="ARBA" id="ARBA00023065"/>
    </source>
</evidence>
<dbReference type="Pfam" id="PF00593">
    <property type="entry name" value="TonB_dep_Rec_b-barrel"/>
    <property type="match status" value="1"/>
</dbReference>
<organism evidence="14 15">
    <name type="scientific">Ruminobacter amylophilus</name>
    <dbReference type="NCBI Taxonomy" id="867"/>
    <lineage>
        <taxon>Bacteria</taxon>
        <taxon>Pseudomonadati</taxon>
        <taxon>Pseudomonadota</taxon>
        <taxon>Gammaproteobacteria</taxon>
        <taxon>Aeromonadales</taxon>
        <taxon>Succinivibrionaceae</taxon>
        <taxon>Ruminobacter</taxon>
    </lineage>
</organism>
<dbReference type="GO" id="GO:0015889">
    <property type="term" value="P:cobalamin transport"/>
    <property type="evidence" value="ECO:0007669"/>
    <property type="project" value="TreeGrafter"/>
</dbReference>
<dbReference type="Gene3D" id="2.170.130.10">
    <property type="entry name" value="TonB-dependent receptor, plug domain"/>
    <property type="match status" value="1"/>
</dbReference>
<evidence type="ECO:0000256" key="7">
    <source>
        <dbReference type="ARBA" id="ARBA00023077"/>
    </source>
</evidence>
<evidence type="ECO:0000313" key="14">
    <source>
        <dbReference type="EMBL" id="SFP46942.1"/>
    </source>
</evidence>
<dbReference type="InterPro" id="IPR039426">
    <property type="entry name" value="TonB-dep_rcpt-like"/>
</dbReference>
<feature type="domain" description="TonB-dependent receptor-like beta-barrel" evidence="12">
    <location>
        <begin position="177"/>
        <end position="589"/>
    </location>
</feature>
<evidence type="ECO:0000256" key="5">
    <source>
        <dbReference type="ARBA" id="ARBA00022729"/>
    </source>
</evidence>
<keyword evidence="15" id="KW-1185">Reference proteome</keyword>
<keyword evidence="6" id="KW-0406">Ion transport</keyword>
<dbReference type="PANTHER" id="PTHR30069:SF53">
    <property type="entry name" value="COLICIN I RECEPTOR-RELATED"/>
    <property type="match status" value="1"/>
</dbReference>
<dbReference type="InterPro" id="IPR036942">
    <property type="entry name" value="Beta-barrel_TonB_sf"/>
</dbReference>
<dbReference type="GO" id="GO:0009279">
    <property type="term" value="C:cell outer membrane"/>
    <property type="evidence" value="ECO:0007669"/>
    <property type="project" value="UniProtKB-SubCell"/>
</dbReference>
<dbReference type="Pfam" id="PF07715">
    <property type="entry name" value="Plug"/>
    <property type="match status" value="1"/>
</dbReference>
<evidence type="ECO:0000256" key="1">
    <source>
        <dbReference type="ARBA" id="ARBA00004571"/>
    </source>
</evidence>
<keyword evidence="7 11" id="KW-0798">TonB box</keyword>
<dbReference type="InterPro" id="IPR037066">
    <property type="entry name" value="Plug_dom_sf"/>
</dbReference>
<evidence type="ECO:0000259" key="12">
    <source>
        <dbReference type="Pfam" id="PF00593"/>
    </source>
</evidence>
<reference evidence="14 15" key="1">
    <citation type="submission" date="2016-10" db="EMBL/GenBank/DDBJ databases">
        <authorList>
            <person name="Varghese N."/>
            <person name="Submissions S."/>
        </authorList>
    </citation>
    <scope>NUCLEOTIDE SEQUENCE [LARGE SCALE GENOMIC DNA]</scope>
    <source>
        <strain evidence="14 15">DSM 1361</strain>
    </source>
</reference>
<evidence type="ECO:0000256" key="8">
    <source>
        <dbReference type="ARBA" id="ARBA00023136"/>
    </source>
</evidence>
<dbReference type="SUPFAM" id="SSF56935">
    <property type="entry name" value="Porins"/>
    <property type="match status" value="1"/>
</dbReference>
<evidence type="ECO:0000256" key="4">
    <source>
        <dbReference type="ARBA" id="ARBA00022692"/>
    </source>
</evidence>
<dbReference type="GO" id="GO:0006811">
    <property type="term" value="P:monoatomic ion transport"/>
    <property type="evidence" value="ECO:0007669"/>
    <property type="project" value="UniProtKB-KW"/>
</dbReference>
<keyword evidence="4 10" id="KW-0812">Transmembrane</keyword>
<evidence type="ECO:0000313" key="15">
    <source>
        <dbReference type="Proteomes" id="UP000243745"/>
    </source>
</evidence>
<keyword evidence="5" id="KW-0732">Signal</keyword>
<dbReference type="Gene3D" id="2.40.170.20">
    <property type="entry name" value="TonB-dependent receptor, beta-barrel domain"/>
    <property type="match status" value="1"/>
</dbReference>
<dbReference type="RefSeq" id="WP_177178526.1">
    <property type="nucleotide sequence ID" value="NZ_FOXF01000026.1"/>
</dbReference>
<evidence type="ECO:0000256" key="11">
    <source>
        <dbReference type="RuleBase" id="RU003357"/>
    </source>
</evidence>
<sequence length="617" mass="68775">MKRELLLAGLFVPVIAYAGTDTTDEVVVSASRISETKTHILGQVDVITAKEIQERNLKTLTDVLALLPSVQVVSYGGRGQSGSFYVRGGNANQVLVLLDGENLSTSKIGEFNSNHIPTNMIEKVEFIRGHRASVYGANAVLGVINIITKPEYKTKQRAAYTYSSYDTHDFSMQNTFAITDNDALKVTGGVSSSKGFNVHPVSGVNEGAKHGFKNNNVQIGYSHTFDNDLEIRADYKRIKNEGDYDNSWSGTPATSVNYDENQIVSVGADFGNELYAFDFGTMYTHDNDYNHPKDVPVSDMQSSAFKMDTINSHFTNEFYPVTELRLGFGVDYNYSRLNKNSKVEWSGNFADSAKSISNKAGFVFMKYDQNIFSGELSGRLDDNSVYGSEGTFNVGLGVNILEDNQLSARYGTAYRAPNMQELYYPGYGNSRLDPEKSKNVEVTLRNKYFFVTGFYNNIKHQIGSDPLTWQYENINRVNIKGVEMGANMPFNKYQNLDLSASLMNPKNKDTHQTVYGKAKQLYKAKYMFDSGDLFGDFGMDAYADYRYTSKRTFSNGQTLGGFAVVNLGFGLTPAGMNKNIRFGFGIDNLLDKKYEYYAGYPTGGRVYSGTIEIKNLF</sequence>